<dbReference type="Proteomes" id="UP001174677">
    <property type="component" value="Chromosome 13"/>
</dbReference>
<dbReference type="EMBL" id="JARPOI010000013">
    <property type="protein sequence ID" value="KAJ9163652.1"/>
    <property type="molecule type" value="Genomic_DNA"/>
</dbReference>
<accession>A0ABQ9LC90</accession>
<feature type="region of interest" description="Disordered" evidence="1">
    <location>
        <begin position="449"/>
        <end position="495"/>
    </location>
</feature>
<dbReference type="Pfam" id="PF00646">
    <property type="entry name" value="F-box"/>
    <property type="match status" value="1"/>
</dbReference>
<proteinExistence type="predicted"/>
<comment type="caution">
    <text evidence="3">The sequence shown here is derived from an EMBL/GenBank/DDBJ whole genome shotgun (WGS) entry which is preliminary data.</text>
</comment>
<dbReference type="InterPro" id="IPR050232">
    <property type="entry name" value="FBL13/AtMIF1-like"/>
</dbReference>
<reference evidence="3" key="1">
    <citation type="journal article" date="2023" name="Plant Biotechnol. J.">
        <title>Chromosome-level wild Hevea brasiliensis genome provides new tools for genomic-assisted breeding and valuable loci to elevate rubber yield.</title>
        <authorList>
            <person name="Cheng H."/>
            <person name="Song X."/>
            <person name="Hu Y."/>
            <person name="Wu T."/>
            <person name="Yang Q."/>
            <person name="An Z."/>
            <person name="Feng S."/>
            <person name="Deng Z."/>
            <person name="Wu W."/>
            <person name="Zeng X."/>
            <person name="Tu M."/>
            <person name="Wang X."/>
            <person name="Huang H."/>
        </authorList>
    </citation>
    <scope>NUCLEOTIDE SEQUENCE</scope>
    <source>
        <strain evidence="3">MT/VB/25A 57/8</strain>
    </source>
</reference>
<sequence length="495" mass="57397">MAEDDNDPAHLCDAIGRLPDELLHTILEKLPLLDAVSTGFLSHRWRDLWKYVSVVEFDPSWVELTGKEIVSSLNQFICLHKGPKIRSFSVRFIYQPEMSTHVVSWVLFAINKHVENLDLDFDVGDTNIARNTAFGPCYKLHPCVFNCKSLVKLVLCFCNLDLPMSIGLRSLKVLHLHRIELHHNAIEMLTSNAPVLQQLFLSDCNRTRDLYIHVAPNQRFCNLVIIENFFPVNHSTRMFIKAPTAFQVAFMGSMPRSKYEIDEVSECAEVYSSIHGMFGACGKDGINVLFKYSKLRNLKRLKFNCTILEIRSTFWKWELPGIIYILKACHKVEELTLLLAPRNDEIKILPDYLLQYEFQESRFLDIQDLGLELENLRTVQHPWFPGYYKVTHGDYQTWKDEYFDLNKFFNGATLAIEIMKLLRDHAVNLDSLIFTTNKQEIEIFFEDEAYEEGSAEEEEDKDEDEEEQKEKEAAAAAPLPPPTRKKPPIKIHLDY</sequence>
<dbReference type="PROSITE" id="PS50181">
    <property type="entry name" value="FBOX"/>
    <property type="match status" value="1"/>
</dbReference>
<dbReference type="SUPFAM" id="SSF81383">
    <property type="entry name" value="F-box domain"/>
    <property type="match status" value="1"/>
</dbReference>
<dbReference type="InterPro" id="IPR001810">
    <property type="entry name" value="F-box_dom"/>
</dbReference>
<dbReference type="SMART" id="SM00256">
    <property type="entry name" value="FBOX"/>
    <property type="match status" value="1"/>
</dbReference>
<dbReference type="InterPro" id="IPR055357">
    <property type="entry name" value="LRR_At1g61320_AtMIF1"/>
</dbReference>
<feature type="domain" description="F-box" evidence="2">
    <location>
        <begin position="12"/>
        <end position="64"/>
    </location>
</feature>
<evidence type="ECO:0000313" key="3">
    <source>
        <dbReference type="EMBL" id="KAJ9163652.1"/>
    </source>
</evidence>
<dbReference type="PANTHER" id="PTHR31900:SF34">
    <property type="entry name" value="EMB|CAB62440.1-RELATED"/>
    <property type="match status" value="1"/>
</dbReference>
<dbReference type="Pfam" id="PF23622">
    <property type="entry name" value="LRR_At1g61320_AtMIF1"/>
    <property type="match status" value="1"/>
</dbReference>
<protein>
    <recommendedName>
        <fullName evidence="2">F-box domain-containing protein</fullName>
    </recommendedName>
</protein>
<dbReference type="PANTHER" id="PTHR31900">
    <property type="entry name" value="F-BOX/RNI SUPERFAMILY PROTEIN-RELATED"/>
    <property type="match status" value="1"/>
</dbReference>
<keyword evidence="4" id="KW-1185">Reference proteome</keyword>
<gene>
    <name evidence="3" type="ORF">P3X46_023297</name>
</gene>
<evidence type="ECO:0000256" key="1">
    <source>
        <dbReference type="SAM" id="MobiDB-lite"/>
    </source>
</evidence>
<evidence type="ECO:0000259" key="2">
    <source>
        <dbReference type="PROSITE" id="PS50181"/>
    </source>
</evidence>
<organism evidence="3 4">
    <name type="scientific">Hevea brasiliensis</name>
    <name type="common">Para rubber tree</name>
    <name type="synonym">Siphonia brasiliensis</name>
    <dbReference type="NCBI Taxonomy" id="3981"/>
    <lineage>
        <taxon>Eukaryota</taxon>
        <taxon>Viridiplantae</taxon>
        <taxon>Streptophyta</taxon>
        <taxon>Embryophyta</taxon>
        <taxon>Tracheophyta</taxon>
        <taxon>Spermatophyta</taxon>
        <taxon>Magnoliopsida</taxon>
        <taxon>eudicotyledons</taxon>
        <taxon>Gunneridae</taxon>
        <taxon>Pentapetalae</taxon>
        <taxon>rosids</taxon>
        <taxon>fabids</taxon>
        <taxon>Malpighiales</taxon>
        <taxon>Euphorbiaceae</taxon>
        <taxon>Crotonoideae</taxon>
        <taxon>Micrandreae</taxon>
        <taxon>Hevea</taxon>
    </lineage>
</organism>
<dbReference type="SUPFAM" id="SSF52047">
    <property type="entry name" value="RNI-like"/>
    <property type="match status" value="1"/>
</dbReference>
<dbReference type="Gene3D" id="1.20.1280.50">
    <property type="match status" value="1"/>
</dbReference>
<dbReference type="InterPro" id="IPR032675">
    <property type="entry name" value="LRR_dom_sf"/>
</dbReference>
<name>A0ABQ9LC90_HEVBR</name>
<dbReference type="Gene3D" id="3.80.10.10">
    <property type="entry name" value="Ribonuclease Inhibitor"/>
    <property type="match status" value="1"/>
</dbReference>
<evidence type="ECO:0000313" key="4">
    <source>
        <dbReference type="Proteomes" id="UP001174677"/>
    </source>
</evidence>
<feature type="compositionally biased region" description="Acidic residues" evidence="1">
    <location>
        <begin position="449"/>
        <end position="467"/>
    </location>
</feature>
<dbReference type="InterPro" id="IPR036047">
    <property type="entry name" value="F-box-like_dom_sf"/>
</dbReference>